<protein>
    <submittedName>
        <fullName evidence="1">Uncharacterized protein</fullName>
    </submittedName>
</protein>
<dbReference type="Proteomes" id="UP000317543">
    <property type="component" value="Segment"/>
</dbReference>
<name>A0A514K369_9VIRU</name>
<organism evidence="1 2">
    <name type="scientific">Nitrosopumilus spindle-shaped virus</name>
    <dbReference type="NCBI Taxonomy" id="2508184"/>
    <lineage>
        <taxon>Viruses</taxon>
        <taxon>Viruses incertae sedis</taxon>
        <taxon>Thaspiviridae</taxon>
        <taxon>Nitmarvirus</taxon>
        <taxon>Nitmarvirus maris</taxon>
        <taxon>Nitmarvirus NSV1</taxon>
    </lineage>
</organism>
<reference evidence="1 2" key="1">
    <citation type="submission" date="2019-02" db="EMBL/GenBank/DDBJ databases">
        <title>Spindle-shaped viruses infect a marine ammonia-oxidizing thaumarchaeon.</title>
        <authorList>
            <person name="Kim J.-G."/>
            <person name="Kim S.-J."/>
            <person name="Rhee S.-K."/>
        </authorList>
    </citation>
    <scope>NUCLEOTIDE SEQUENCE [LARGE SCALE GENOMIC DNA]</scope>
    <source>
        <strain evidence="1">NSV5</strain>
    </source>
</reference>
<evidence type="ECO:0000313" key="1">
    <source>
        <dbReference type="EMBL" id="QDI74085.1"/>
    </source>
</evidence>
<proteinExistence type="predicted"/>
<evidence type="ECO:0000313" key="2">
    <source>
        <dbReference type="Proteomes" id="UP000317543"/>
    </source>
</evidence>
<sequence length="107" mass="11153">MINELLISLLISPLLFLGNSYQNTFCEVIVDGNTITCDGLKDALTLIEGNNISISVNNATDTLMINSTIPTPTTSSLGGVFSGQCNAGDYMVGILQSGGIICQGLPP</sequence>
<accession>A0A514K369</accession>
<dbReference type="EMBL" id="MK570057">
    <property type="protein sequence ID" value="QDI74085.1"/>
    <property type="molecule type" value="Genomic_DNA"/>
</dbReference>